<dbReference type="GO" id="GO:0005524">
    <property type="term" value="F:ATP binding"/>
    <property type="evidence" value="ECO:0007669"/>
    <property type="project" value="UniProtKB-UniRule"/>
</dbReference>
<sequence length="496" mass="55408">MKINSILIANRGEIAIRIARTAKQMGIKTYMFLSHHEPNALHLDHADEVIDVSDNTYINVYTNIDKLIETALEYKIDAIHPGYGFLSENPYLPRECERNNITFIGPSSKAIYQMGNKGMARDIALKNDIPVLQGSEGVITTLAEAEETAKNIGYPIILKAVAGGGGKGMRVVRKKSELPLMFKLATNEAKALFDNDSMLIEKYVENPRHVEFQVLGDKHGNLIHLFERECSIQRKHQKLLEEAPSAALNDELRAKIGADAIKICKATNYFSAGTVEFLLDDELNHYFMEMNTRVQVEHPITEEITGVDIIEQQIKIAQGEELQLKQEDIKINGWAMELRVNAEDVQAGFAPSTGLIELMEIPNKKYLRCDSGYQTGKVVISSFDSLVAKLIVTGKTRNQAIKNCRTVLSDTVIKGVKTTLPFFKQVMQTPAFVKGKYTTSFIEKDLVQSFFQEDDEIIAAAALAMEAYLKEQTIINTGELGDKQVSAWAMSKKIKG</sequence>
<accession>A0A521D5N3</accession>
<evidence type="ECO:0000313" key="10">
    <source>
        <dbReference type="EMBL" id="SMO66922.1"/>
    </source>
</evidence>
<proteinExistence type="predicted"/>
<dbReference type="RefSeq" id="WP_142533401.1">
    <property type="nucleotide sequence ID" value="NZ_FXTB01000004.1"/>
</dbReference>
<dbReference type="Pfam" id="PF02785">
    <property type="entry name" value="Biotin_carb_C"/>
    <property type="match status" value="1"/>
</dbReference>
<dbReference type="FunFam" id="3.30.1490.20:FF:000003">
    <property type="entry name" value="acetyl-CoA carboxylase isoform X1"/>
    <property type="match status" value="1"/>
</dbReference>
<dbReference type="AlphaFoldDB" id="A0A521D5N3"/>
<name>A0A521D5N3_SACCC</name>
<dbReference type="InterPro" id="IPR005481">
    <property type="entry name" value="BC-like_N"/>
</dbReference>
<dbReference type="Gene3D" id="3.30.470.20">
    <property type="entry name" value="ATP-grasp fold, B domain"/>
    <property type="match status" value="1"/>
</dbReference>
<dbReference type="PROSITE" id="PS50979">
    <property type="entry name" value="BC"/>
    <property type="match status" value="1"/>
</dbReference>
<organism evidence="10 11">
    <name type="scientific">Saccharicrinis carchari</name>
    <dbReference type="NCBI Taxonomy" id="1168039"/>
    <lineage>
        <taxon>Bacteria</taxon>
        <taxon>Pseudomonadati</taxon>
        <taxon>Bacteroidota</taxon>
        <taxon>Bacteroidia</taxon>
        <taxon>Marinilabiliales</taxon>
        <taxon>Marinilabiliaceae</taxon>
        <taxon>Saccharicrinis</taxon>
    </lineage>
</organism>
<evidence type="ECO:0000256" key="6">
    <source>
        <dbReference type="ARBA" id="ARBA00048600"/>
    </source>
</evidence>
<dbReference type="OrthoDB" id="9807469at2"/>
<dbReference type="InterPro" id="IPR016185">
    <property type="entry name" value="PreATP-grasp_dom_sf"/>
</dbReference>
<evidence type="ECO:0000256" key="7">
    <source>
        <dbReference type="PROSITE-ProRule" id="PRU00409"/>
    </source>
</evidence>
<feature type="domain" description="Biotin carboxylation" evidence="9">
    <location>
        <begin position="2"/>
        <end position="447"/>
    </location>
</feature>
<dbReference type="InterPro" id="IPR011761">
    <property type="entry name" value="ATP-grasp"/>
</dbReference>
<dbReference type="SUPFAM" id="SSF51246">
    <property type="entry name" value="Rudiment single hybrid motif"/>
    <property type="match status" value="1"/>
</dbReference>
<dbReference type="EC" id="6.3.4.14" evidence="2"/>
<dbReference type="SMART" id="SM00878">
    <property type="entry name" value="Biotin_carb_C"/>
    <property type="match status" value="1"/>
</dbReference>
<dbReference type="EMBL" id="FXTB01000004">
    <property type="protein sequence ID" value="SMO66922.1"/>
    <property type="molecule type" value="Genomic_DNA"/>
</dbReference>
<dbReference type="Proteomes" id="UP000319040">
    <property type="component" value="Unassembled WGS sequence"/>
</dbReference>
<dbReference type="SUPFAM" id="SSF56059">
    <property type="entry name" value="Glutathione synthetase ATP-binding domain-like"/>
    <property type="match status" value="1"/>
</dbReference>
<dbReference type="SUPFAM" id="SSF52440">
    <property type="entry name" value="PreATP-grasp domain"/>
    <property type="match status" value="1"/>
</dbReference>
<evidence type="ECO:0000259" key="8">
    <source>
        <dbReference type="PROSITE" id="PS50975"/>
    </source>
</evidence>
<gene>
    <name evidence="10" type="ORF">SAMN06265379_104260</name>
</gene>
<comment type="catalytic activity">
    <reaction evidence="6">
        <text>N(6)-biotinyl-L-lysyl-[protein] + hydrogencarbonate + ATP = N(6)-carboxybiotinyl-L-lysyl-[protein] + ADP + phosphate + H(+)</text>
        <dbReference type="Rhea" id="RHEA:13501"/>
        <dbReference type="Rhea" id="RHEA-COMP:10505"/>
        <dbReference type="Rhea" id="RHEA-COMP:10506"/>
        <dbReference type="ChEBI" id="CHEBI:15378"/>
        <dbReference type="ChEBI" id="CHEBI:17544"/>
        <dbReference type="ChEBI" id="CHEBI:30616"/>
        <dbReference type="ChEBI" id="CHEBI:43474"/>
        <dbReference type="ChEBI" id="CHEBI:83144"/>
        <dbReference type="ChEBI" id="CHEBI:83145"/>
        <dbReference type="ChEBI" id="CHEBI:456216"/>
        <dbReference type="EC" id="6.3.4.14"/>
    </reaction>
</comment>
<dbReference type="InterPro" id="IPR011054">
    <property type="entry name" value="Rudment_hybrid_motif"/>
</dbReference>
<evidence type="ECO:0000256" key="5">
    <source>
        <dbReference type="ARBA" id="ARBA00022840"/>
    </source>
</evidence>
<dbReference type="Pfam" id="PF00289">
    <property type="entry name" value="Biotin_carb_N"/>
    <property type="match status" value="1"/>
</dbReference>
<dbReference type="InterPro" id="IPR005479">
    <property type="entry name" value="CPAse_ATP-bd"/>
</dbReference>
<dbReference type="PROSITE" id="PS00867">
    <property type="entry name" value="CPSASE_2"/>
    <property type="match status" value="1"/>
</dbReference>
<dbReference type="InterPro" id="IPR051602">
    <property type="entry name" value="ACC_Biotin_Carboxylase"/>
</dbReference>
<evidence type="ECO:0000256" key="3">
    <source>
        <dbReference type="ARBA" id="ARBA00022598"/>
    </source>
</evidence>
<protein>
    <recommendedName>
        <fullName evidence="2">biotin carboxylase</fullName>
        <ecNumber evidence="2">6.3.4.14</ecNumber>
    </recommendedName>
</protein>
<keyword evidence="11" id="KW-1185">Reference proteome</keyword>
<evidence type="ECO:0000256" key="4">
    <source>
        <dbReference type="ARBA" id="ARBA00022741"/>
    </source>
</evidence>
<keyword evidence="3" id="KW-0436">Ligase</keyword>
<comment type="function">
    <text evidence="1">This protein is a component of the acetyl coenzyme A carboxylase complex; first, biotin carboxylase catalyzes the carboxylation of the carrier protein and then the transcarboxylase transfers the carboxyl group to form malonyl-CoA.</text>
</comment>
<dbReference type="InterPro" id="IPR005482">
    <property type="entry name" value="Biotin_COase_C"/>
</dbReference>
<evidence type="ECO:0000259" key="9">
    <source>
        <dbReference type="PROSITE" id="PS50979"/>
    </source>
</evidence>
<dbReference type="InterPro" id="IPR011764">
    <property type="entry name" value="Biotin_carboxylation_dom"/>
</dbReference>
<dbReference type="PANTHER" id="PTHR48095:SF2">
    <property type="entry name" value="BIOTIN CARBOXYLASE, CHLOROPLASTIC"/>
    <property type="match status" value="1"/>
</dbReference>
<evidence type="ECO:0000313" key="11">
    <source>
        <dbReference type="Proteomes" id="UP000319040"/>
    </source>
</evidence>
<dbReference type="PROSITE" id="PS50975">
    <property type="entry name" value="ATP_GRASP"/>
    <property type="match status" value="1"/>
</dbReference>
<dbReference type="Pfam" id="PF02786">
    <property type="entry name" value="CPSase_L_D2"/>
    <property type="match status" value="1"/>
</dbReference>
<reference evidence="10 11" key="1">
    <citation type="submission" date="2017-05" db="EMBL/GenBank/DDBJ databases">
        <authorList>
            <person name="Varghese N."/>
            <person name="Submissions S."/>
        </authorList>
    </citation>
    <scope>NUCLEOTIDE SEQUENCE [LARGE SCALE GENOMIC DNA]</scope>
    <source>
        <strain evidence="10 11">DSM 27040</strain>
    </source>
</reference>
<dbReference type="PANTHER" id="PTHR48095">
    <property type="entry name" value="PYRUVATE CARBOXYLASE SUBUNIT A"/>
    <property type="match status" value="1"/>
</dbReference>
<dbReference type="GO" id="GO:0004075">
    <property type="term" value="F:biotin carboxylase activity"/>
    <property type="evidence" value="ECO:0007669"/>
    <property type="project" value="UniProtKB-EC"/>
</dbReference>
<keyword evidence="5 7" id="KW-0067">ATP-binding</keyword>
<evidence type="ECO:0000256" key="1">
    <source>
        <dbReference type="ARBA" id="ARBA00003761"/>
    </source>
</evidence>
<evidence type="ECO:0000256" key="2">
    <source>
        <dbReference type="ARBA" id="ARBA00013263"/>
    </source>
</evidence>
<feature type="domain" description="ATP-grasp" evidence="8">
    <location>
        <begin position="121"/>
        <end position="318"/>
    </location>
</feature>
<keyword evidence="4 7" id="KW-0547">Nucleotide-binding</keyword>
<dbReference type="GO" id="GO:0046872">
    <property type="term" value="F:metal ion binding"/>
    <property type="evidence" value="ECO:0007669"/>
    <property type="project" value="InterPro"/>
</dbReference>